<reference evidence="2 3" key="1">
    <citation type="submission" date="2022-07" db="EMBL/GenBank/DDBJ databases">
        <title>Genome-wide signatures of adaptation to extreme environments.</title>
        <authorList>
            <person name="Cho C.H."/>
            <person name="Yoon H.S."/>
        </authorList>
    </citation>
    <scope>NUCLEOTIDE SEQUENCE [LARGE SCALE GENOMIC DNA]</scope>
    <source>
        <strain evidence="2 3">DBV 063 E5</strain>
    </source>
</reference>
<comment type="caution">
    <text evidence="2">The sequence shown here is derived from an EMBL/GenBank/DDBJ whole genome shotgun (WGS) entry which is preliminary data.</text>
</comment>
<proteinExistence type="predicted"/>
<name>A0AAV9J1Y4_CYACA</name>
<sequence>MSQVHNRRARREARMLAGAFDEPGSVWAPTASEVVQAQRDSDKMNLKTAAQDSELNGRVQATSMAAARVPTADRESVLVKLPERKPPKRLMALRDTLREAKEQRRNQQAGETMGNALDVSPVSPDTEEDAEAEAAPVGRLDSARSAESRKRHEHVGWSWSLRRGSGSTTSTPTAAAVENAAVPGTPPATPSSAPADQTAVAAAAAADSAPTTVSPGRGDHLASWVSRPSQVIKSSQALFKRNDADRQPFGNESPISARQQVVEAPVDKDSEQSMPSSLSQDVEVAKAEEKAPAAAAERPSKPRRKGLARLFGCFG</sequence>
<feature type="compositionally biased region" description="Low complexity" evidence="1">
    <location>
        <begin position="190"/>
        <end position="215"/>
    </location>
</feature>
<evidence type="ECO:0000313" key="2">
    <source>
        <dbReference type="EMBL" id="KAK4538567.1"/>
    </source>
</evidence>
<dbReference type="EMBL" id="JANCYW010000018">
    <property type="protein sequence ID" value="KAK4538567.1"/>
    <property type="molecule type" value="Genomic_DNA"/>
</dbReference>
<feature type="compositionally biased region" description="Basic and acidic residues" evidence="1">
    <location>
        <begin position="141"/>
        <end position="150"/>
    </location>
</feature>
<evidence type="ECO:0000313" key="3">
    <source>
        <dbReference type="Proteomes" id="UP001301350"/>
    </source>
</evidence>
<dbReference type="AlphaFoldDB" id="A0AAV9J1Y4"/>
<feature type="compositionally biased region" description="Low complexity" evidence="1">
    <location>
        <begin position="156"/>
        <end position="171"/>
    </location>
</feature>
<evidence type="ECO:0000256" key="1">
    <source>
        <dbReference type="SAM" id="MobiDB-lite"/>
    </source>
</evidence>
<accession>A0AAV9J1Y4</accession>
<gene>
    <name evidence="2" type="ORF">CDCA_CDCA18G4592</name>
</gene>
<protein>
    <submittedName>
        <fullName evidence="2">Uncharacterized protein</fullName>
    </submittedName>
</protein>
<keyword evidence="3" id="KW-1185">Reference proteome</keyword>
<dbReference type="Proteomes" id="UP001301350">
    <property type="component" value="Unassembled WGS sequence"/>
</dbReference>
<organism evidence="2 3">
    <name type="scientific">Cyanidium caldarium</name>
    <name type="common">Red alga</name>
    <dbReference type="NCBI Taxonomy" id="2771"/>
    <lineage>
        <taxon>Eukaryota</taxon>
        <taxon>Rhodophyta</taxon>
        <taxon>Bangiophyceae</taxon>
        <taxon>Cyanidiales</taxon>
        <taxon>Cyanidiaceae</taxon>
        <taxon>Cyanidium</taxon>
    </lineage>
</organism>
<feature type="region of interest" description="Disordered" evidence="1">
    <location>
        <begin position="97"/>
        <end position="315"/>
    </location>
</feature>
<feature type="compositionally biased region" description="Polar residues" evidence="1">
    <location>
        <begin position="226"/>
        <end position="237"/>
    </location>
</feature>